<dbReference type="InterPro" id="IPR029058">
    <property type="entry name" value="AB_hydrolase_fold"/>
</dbReference>
<dbReference type="Gene3D" id="2.60.40.10">
    <property type="entry name" value="Immunoglobulins"/>
    <property type="match status" value="1"/>
</dbReference>
<dbReference type="SUPFAM" id="SSF53474">
    <property type="entry name" value="alpha/beta-Hydrolases"/>
    <property type="match status" value="1"/>
</dbReference>
<dbReference type="InterPro" id="IPR051218">
    <property type="entry name" value="Sec_MonoDiacylglyc_Lipase"/>
</dbReference>
<dbReference type="PANTHER" id="PTHR45856">
    <property type="entry name" value="ALPHA/BETA-HYDROLASES SUPERFAMILY PROTEIN"/>
    <property type="match status" value="1"/>
</dbReference>
<dbReference type="InterPro" id="IPR002921">
    <property type="entry name" value="Fungal_lipase-type"/>
</dbReference>
<reference evidence="2 3" key="1">
    <citation type="submission" date="2019-04" db="EMBL/GenBank/DDBJ databases">
        <title>A reverse ecology approach based on a biological definition of microbial populations.</title>
        <authorList>
            <person name="Arevalo P."/>
            <person name="Vaninsberghe D."/>
            <person name="Elsherbini J."/>
            <person name="Gore J."/>
            <person name="Polz M."/>
        </authorList>
    </citation>
    <scope>NUCLEOTIDE SEQUENCE [LARGE SCALE GENOMIC DNA]</scope>
    <source>
        <strain evidence="2 3">10N.261.46.F4</strain>
    </source>
</reference>
<dbReference type="CDD" id="cd00519">
    <property type="entry name" value="Lipase_3"/>
    <property type="match status" value="1"/>
</dbReference>
<comment type="caution">
    <text evidence="2">The sequence shown here is derived from an EMBL/GenBank/DDBJ whole genome shotgun (WGS) entry which is preliminary data.</text>
</comment>
<evidence type="ECO:0000313" key="2">
    <source>
        <dbReference type="EMBL" id="TKF22879.1"/>
    </source>
</evidence>
<protein>
    <submittedName>
        <fullName evidence="2">Lipase</fullName>
    </submittedName>
</protein>
<gene>
    <name evidence="2" type="ORF">FCV50_23430</name>
</gene>
<dbReference type="Proteomes" id="UP000307574">
    <property type="component" value="Unassembled WGS sequence"/>
</dbReference>
<feature type="domain" description="Fungal lipase-type" evidence="1">
    <location>
        <begin position="312"/>
        <end position="437"/>
    </location>
</feature>
<dbReference type="PANTHER" id="PTHR45856:SF24">
    <property type="entry name" value="FUNGAL LIPASE-LIKE DOMAIN-CONTAINING PROTEIN"/>
    <property type="match status" value="1"/>
</dbReference>
<accession>A0A2N7J9C5</accession>
<dbReference type="AlphaFoldDB" id="A0A2N7J9C5"/>
<dbReference type="EMBL" id="SYUV01000158">
    <property type="protein sequence ID" value="TKF22879.1"/>
    <property type="molecule type" value="Genomic_DNA"/>
</dbReference>
<dbReference type="Gene3D" id="3.40.50.1820">
    <property type="entry name" value="alpha/beta hydrolase"/>
    <property type="match status" value="1"/>
</dbReference>
<evidence type="ECO:0000313" key="3">
    <source>
        <dbReference type="Proteomes" id="UP000307574"/>
    </source>
</evidence>
<dbReference type="GO" id="GO:0006629">
    <property type="term" value="P:lipid metabolic process"/>
    <property type="evidence" value="ECO:0007669"/>
    <property type="project" value="InterPro"/>
</dbReference>
<name>A0A2N7J9C5_9VIBR</name>
<dbReference type="InterPro" id="IPR013783">
    <property type="entry name" value="Ig-like_fold"/>
</dbReference>
<evidence type="ECO:0000259" key="1">
    <source>
        <dbReference type="Pfam" id="PF01764"/>
    </source>
</evidence>
<proteinExistence type="predicted"/>
<organism evidence="2 3">
    <name type="scientific">Vibrio kanaloae</name>
    <dbReference type="NCBI Taxonomy" id="170673"/>
    <lineage>
        <taxon>Bacteria</taxon>
        <taxon>Pseudomonadati</taxon>
        <taxon>Pseudomonadota</taxon>
        <taxon>Gammaproteobacteria</taxon>
        <taxon>Vibrionales</taxon>
        <taxon>Vibrionaceae</taxon>
        <taxon>Vibrio</taxon>
    </lineage>
</organism>
<sequence length="688" mass="77693">MEMYCHCVLCNPEINWLEVEFRSENDEPINNLIVTITNPSTRQTHTMTAYQGHCVFGHIAAGEWVISVETENLLTTVEQYKSRKEGEPSPVKIRTKGEQGAAHQKPKKYYLVSVGDLWEAPPEDTFLTEHHSAIMSNTRAELNGVRAWHNATVVLEIKALRSYMPMIVDTDEFNLVNSYTFALLSQLAYANNEYGDPRNEKVPQGGHDEILKSLKAKQRPTYSAGSEVTWLLDEVPYSQALQGEFYRDDSIGAEGYIFSNNDIAILGVRGTETHFINDDAFQVGSNKQAALVTQVSSTLPILKVTEVVDGVLAAIGSPGYQDVISDIDASQIAPSEFEGAYVHQGFYQYAIALWKPIDDAILKYHEGKEIYICGHSLGGAGALLLSALIKDGYSPSTLRLYTYGMPRTGTHSFVKRYRSIVHHRHVNNHDLVPQVPMRWMNTNPNDTNDSISLWKYLSPVLYVWDSLKERFMDNDDDNYQHHGALIQLLTYSQAKHRPEDVKQVMLTNKQTHITSLTLASNKSEDSYRLAQTLNNDHIDINGYVDTITQSGADHLLGEYIPNLKQQIILLLDNTSTNNYQSALQTIHQTEQLLLKTYRALKQDEVNALAMHAISRKDPAAHVQREHERSQAIFAVRQELKLTEKITLNVQRVRKELDALVTTPELLPSEQLLFGDQAIDIQTVKEQLQ</sequence>
<dbReference type="Pfam" id="PF01764">
    <property type="entry name" value="Lipase_3"/>
    <property type="match status" value="1"/>
</dbReference>